<feature type="region of interest" description="Disordered" evidence="5">
    <location>
        <begin position="1"/>
        <end position="39"/>
    </location>
</feature>
<evidence type="ECO:0000313" key="6">
    <source>
        <dbReference type="EMBL" id="KEH17741.1"/>
    </source>
</evidence>
<dbReference type="InterPro" id="IPR036430">
    <property type="entry name" value="RNase_T2-like_sf"/>
</dbReference>
<keyword evidence="9" id="KW-1185">Reference proteome</keyword>
<keyword evidence="2" id="KW-0540">Nuclease</keyword>
<reference evidence="8" key="3">
    <citation type="submission" date="2015-06" db="UniProtKB">
        <authorList>
            <consortium name="EnsemblPlants"/>
        </authorList>
    </citation>
    <scope>IDENTIFICATION</scope>
    <source>
        <strain evidence="8">cv. Jemalong A17</strain>
    </source>
</reference>
<evidence type="ECO:0000256" key="3">
    <source>
        <dbReference type="ARBA" id="ARBA00023239"/>
    </source>
</evidence>
<sequence length="300" mass="34794">MPQTSSISVSRRFSNKDHRVKSTSAEQEQQSAVQRRKGDDDLLDELQDNRIHTVARRRDVSRSRSPAVNKMHFTITLLAVLCPFTLWWFSFPGNQSVASSIGCYEYFLMTLQWPPTVCMRSLCVSDINQTFGIHGLWPTNTKWPFPQYCSNGSYHEMPKKLKVELHERWPNLLEWNTDEGFWKDEWDKHGTCSLDKFNQTEYFKLALSKTKKLDLLNLLKKGDIMPIHYKSYNIVDIVKAVRDGINNKEPGILCYNKTKTSHFLQEIRVCLEANGHSYKDCPESIRARNCSKGINITLPI</sequence>
<evidence type="ECO:0000256" key="5">
    <source>
        <dbReference type="SAM" id="MobiDB-lite"/>
    </source>
</evidence>
<evidence type="ECO:0000256" key="4">
    <source>
        <dbReference type="RuleBase" id="RU004328"/>
    </source>
</evidence>
<dbReference type="Proteomes" id="UP000002051">
    <property type="component" value="Unassembled WGS sequence"/>
</dbReference>
<proteinExistence type="inferred from homology"/>
<dbReference type="AlphaFoldDB" id="A0A072TKJ3"/>
<dbReference type="SUPFAM" id="SSF55895">
    <property type="entry name" value="Ribonuclease Rh-like"/>
    <property type="match status" value="1"/>
</dbReference>
<accession>A0A072TKJ3</accession>
<dbReference type="PROSITE" id="PS00530">
    <property type="entry name" value="RNASE_T2_1"/>
    <property type="match status" value="1"/>
</dbReference>
<protein>
    <submittedName>
        <fullName evidence="7">Putative ribonuclease T(2)</fullName>
        <ecNumber evidence="7">3.1.27.1</ecNumber>
    </submittedName>
    <submittedName>
        <fullName evidence="6">Ribonuclease T2 family protein</fullName>
    </submittedName>
</protein>
<dbReference type="EnsemblPlants" id="KEH17741">
    <property type="protein sequence ID" value="KEH17741"/>
    <property type="gene ID" value="MTR_0002s1200"/>
</dbReference>
<reference evidence="10" key="4">
    <citation type="journal article" date="2018" name="Nat. Plants">
        <title>Whole-genome landscape of Medicago truncatula symbiotic genes.</title>
        <authorList>
            <person name="Pecrix Y."/>
            <person name="Staton S.E."/>
            <person name="Sallet E."/>
            <person name="Lelandais-Briere C."/>
            <person name="Moreau S."/>
            <person name="Carrere S."/>
            <person name="Blein T."/>
            <person name="Jardinaud M.F."/>
            <person name="Latrasse D."/>
            <person name="Zouine M."/>
            <person name="Zahm M."/>
            <person name="Kreplak J."/>
            <person name="Mayjonade B."/>
            <person name="Satge C."/>
            <person name="Perez M."/>
            <person name="Cauet S."/>
            <person name="Marande W."/>
            <person name="Chantry-Darmon C."/>
            <person name="Lopez-Roques C."/>
            <person name="Bouchez O."/>
            <person name="Berard A."/>
            <person name="Debelle F."/>
            <person name="Munos S."/>
            <person name="Bendahmane A."/>
            <person name="Berges H."/>
            <person name="Niebel A."/>
            <person name="Buitink J."/>
            <person name="Frugier F."/>
            <person name="Benhamed M."/>
            <person name="Crespi M."/>
            <person name="Gouzy J."/>
            <person name="Gamas P."/>
        </authorList>
    </citation>
    <scope>NUCLEOTIDE SEQUENCE [LARGE SCALE GENOMIC DNA]</scope>
    <source>
        <strain evidence="10">cv. Jemalong A17</strain>
    </source>
</reference>
<gene>
    <name evidence="8" type="primary">25479393</name>
    <name evidence="6" type="ORF">MTR_0002s1200</name>
    <name evidence="7" type="ORF">MtrunA17_Chr8g0350611</name>
</gene>
<dbReference type="InterPro" id="IPR018188">
    <property type="entry name" value="RNase_T2_His_AS_1"/>
</dbReference>
<keyword evidence="3" id="KW-0456">Lyase</keyword>
<dbReference type="KEGG" id="mtr:25479393"/>
<dbReference type="PROSITE" id="PS00531">
    <property type="entry name" value="RNASE_T2_2"/>
    <property type="match status" value="1"/>
</dbReference>
<dbReference type="OrthoDB" id="1898737at2759"/>
<dbReference type="GO" id="GO:0016787">
    <property type="term" value="F:hydrolase activity"/>
    <property type="evidence" value="ECO:0007669"/>
    <property type="project" value="UniProtKB-KW"/>
</dbReference>
<organism evidence="6 9">
    <name type="scientific">Medicago truncatula</name>
    <name type="common">Barrel medic</name>
    <name type="synonym">Medicago tribuloides</name>
    <dbReference type="NCBI Taxonomy" id="3880"/>
    <lineage>
        <taxon>Eukaryota</taxon>
        <taxon>Viridiplantae</taxon>
        <taxon>Streptophyta</taxon>
        <taxon>Embryophyta</taxon>
        <taxon>Tracheophyta</taxon>
        <taxon>Spermatophyta</taxon>
        <taxon>Magnoliopsida</taxon>
        <taxon>eudicotyledons</taxon>
        <taxon>Gunneridae</taxon>
        <taxon>Pentapetalae</taxon>
        <taxon>rosids</taxon>
        <taxon>fabids</taxon>
        <taxon>Fabales</taxon>
        <taxon>Fabaceae</taxon>
        <taxon>Papilionoideae</taxon>
        <taxon>50 kb inversion clade</taxon>
        <taxon>NPAAA clade</taxon>
        <taxon>Hologalegina</taxon>
        <taxon>IRL clade</taxon>
        <taxon>Trifolieae</taxon>
        <taxon>Medicago</taxon>
    </lineage>
</organism>
<dbReference type="GO" id="GO:0006401">
    <property type="term" value="P:RNA catabolic process"/>
    <property type="evidence" value="ECO:0000318"/>
    <property type="project" value="GO_Central"/>
</dbReference>
<feature type="compositionally biased region" description="Polar residues" evidence="5">
    <location>
        <begin position="1"/>
        <end position="12"/>
    </location>
</feature>
<dbReference type="PANTHER" id="PTHR11240:SF59">
    <property type="entry name" value="RIBONUCLEASE T2 FAMILY PROTEIN"/>
    <property type="match status" value="1"/>
</dbReference>
<dbReference type="InterPro" id="IPR033130">
    <property type="entry name" value="RNase_T2_His_AS_2"/>
</dbReference>
<dbReference type="PANTHER" id="PTHR11240">
    <property type="entry name" value="RIBONUCLEASE T2"/>
    <property type="match status" value="1"/>
</dbReference>
<evidence type="ECO:0000313" key="8">
    <source>
        <dbReference type="EnsemblPlants" id="KEH17741"/>
    </source>
</evidence>
<evidence type="ECO:0000313" key="7">
    <source>
        <dbReference type="EMBL" id="RHN40057.1"/>
    </source>
</evidence>
<evidence type="ECO:0000256" key="1">
    <source>
        <dbReference type="ARBA" id="ARBA00007469"/>
    </source>
</evidence>
<dbReference type="GO" id="GO:0003723">
    <property type="term" value="F:RNA binding"/>
    <property type="evidence" value="ECO:0007669"/>
    <property type="project" value="InterPro"/>
</dbReference>
<comment type="similarity">
    <text evidence="1 4">Belongs to the RNase T2 family.</text>
</comment>
<evidence type="ECO:0000313" key="9">
    <source>
        <dbReference type="Proteomes" id="UP000002051"/>
    </source>
</evidence>
<keyword evidence="7" id="KW-0378">Hydrolase</keyword>
<dbReference type="GO" id="GO:0005576">
    <property type="term" value="C:extracellular region"/>
    <property type="evidence" value="ECO:0000318"/>
    <property type="project" value="GO_Central"/>
</dbReference>
<dbReference type="EC" id="3.1.27.1" evidence="7"/>
<reference evidence="6 9" key="2">
    <citation type="journal article" date="2014" name="BMC Genomics">
        <title>An improved genome release (version Mt4.0) for the model legume Medicago truncatula.</title>
        <authorList>
            <person name="Tang H."/>
            <person name="Krishnakumar V."/>
            <person name="Bidwell S."/>
            <person name="Rosen B."/>
            <person name="Chan A."/>
            <person name="Zhou S."/>
            <person name="Gentzbittel L."/>
            <person name="Childs K.L."/>
            <person name="Yandell M."/>
            <person name="Gundlach H."/>
            <person name="Mayer K.F."/>
            <person name="Schwartz D.C."/>
            <person name="Town C.D."/>
        </authorList>
    </citation>
    <scope>GENOME REANNOTATION</scope>
    <source>
        <strain evidence="6">A17</strain>
        <strain evidence="8 9">cv. Jemalong A17</strain>
    </source>
</reference>
<dbReference type="EMBL" id="KL402727">
    <property type="protein sequence ID" value="KEH17741.1"/>
    <property type="molecule type" value="Genomic_DNA"/>
</dbReference>
<dbReference type="Proteomes" id="UP000265566">
    <property type="component" value="Chromosome 8"/>
</dbReference>
<dbReference type="GO" id="GO:0033897">
    <property type="term" value="F:ribonuclease T2 activity"/>
    <property type="evidence" value="ECO:0007669"/>
    <property type="project" value="InterPro"/>
</dbReference>
<dbReference type="Pfam" id="PF00445">
    <property type="entry name" value="Ribonuclease_T2"/>
    <property type="match status" value="1"/>
</dbReference>
<dbReference type="GO" id="GO:0004521">
    <property type="term" value="F:RNA endonuclease activity"/>
    <property type="evidence" value="ECO:0000318"/>
    <property type="project" value="GO_Central"/>
</dbReference>
<name>A0A072TKJ3_MEDTR</name>
<dbReference type="InterPro" id="IPR001568">
    <property type="entry name" value="RNase_T2-like"/>
</dbReference>
<dbReference type="EMBL" id="PSQE01000008">
    <property type="protein sequence ID" value="RHN40057.1"/>
    <property type="molecule type" value="Genomic_DNA"/>
</dbReference>
<dbReference type="Gramene" id="rna46152">
    <property type="protein sequence ID" value="RHN40057.1"/>
    <property type="gene ID" value="gene46152"/>
</dbReference>
<evidence type="ECO:0000313" key="10">
    <source>
        <dbReference type="Proteomes" id="UP000265566"/>
    </source>
</evidence>
<evidence type="ECO:0000256" key="2">
    <source>
        <dbReference type="ARBA" id="ARBA00022722"/>
    </source>
</evidence>
<dbReference type="Gene3D" id="3.90.730.10">
    <property type="entry name" value="Ribonuclease T2-like"/>
    <property type="match status" value="1"/>
</dbReference>
<dbReference type="HOGENOM" id="CLU_069912_2_1_1"/>
<feature type="compositionally biased region" description="Polar residues" evidence="5">
    <location>
        <begin position="22"/>
        <end position="33"/>
    </location>
</feature>
<reference evidence="6 9" key="1">
    <citation type="journal article" date="2011" name="Nature">
        <title>The Medicago genome provides insight into the evolution of rhizobial symbioses.</title>
        <authorList>
            <person name="Young N.D."/>
            <person name="Debelle F."/>
            <person name="Oldroyd G.E."/>
            <person name="Geurts R."/>
            <person name="Cannon S.B."/>
            <person name="Udvardi M.K."/>
            <person name="Benedito V.A."/>
            <person name="Mayer K.F."/>
            <person name="Gouzy J."/>
            <person name="Schoof H."/>
            <person name="Van de Peer Y."/>
            <person name="Proost S."/>
            <person name="Cook D.R."/>
            <person name="Meyers B.C."/>
            <person name="Spannagl M."/>
            <person name="Cheung F."/>
            <person name="De Mita S."/>
            <person name="Krishnakumar V."/>
            <person name="Gundlach H."/>
            <person name="Zhou S."/>
            <person name="Mudge J."/>
            <person name="Bharti A.K."/>
            <person name="Murray J.D."/>
            <person name="Naoumkina M.A."/>
            <person name="Rosen B."/>
            <person name="Silverstein K.A."/>
            <person name="Tang H."/>
            <person name="Rombauts S."/>
            <person name="Zhao P.X."/>
            <person name="Zhou P."/>
            <person name="Barbe V."/>
            <person name="Bardou P."/>
            <person name="Bechner M."/>
            <person name="Bellec A."/>
            <person name="Berger A."/>
            <person name="Berges H."/>
            <person name="Bidwell S."/>
            <person name="Bisseling T."/>
            <person name="Choisne N."/>
            <person name="Couloux A."/>
            <person name="Denny R."/>
            <person name="Deshpande S."/>
            <person name="Dai X."/>
            <person name="Doyle J.J."/>
            <person name="Dudez A.M."/>
            <person name="Farmer A.D."/>
            <person name="Fouteau S."/>
            <person name="Franken C."/>
            <person name="Gibelin C."/>
            <person name="Gish J."/>
            <person name="Goldstein S."/>
            <person name="Gonzalez A.J."/>
            <person name="Green P.J."/>
            <person name="Hallab A."/>
            <person name="Hartog M."/>
            <person name="Hua A."/>
            <person name="Humphray S.J."/>
            <person name="Jeong D.H."/>
            <person name="Jing Y."/>
            <person name="Jocker A."/>
            <person name="Kenton S.M."/>
            <person name="Kim D.J."/>
            <person name="Klee K."/>
            <person name="Lai H."/>
            <person name="Lang C."/>
            <person name="Lin S."/>
            <person name="Macmil S.L."/>
            <person name="Magdelenat G."/>
            <person name="Matthews L."/>
            <person name="McCorrison J."/>
            <person name="Monaghan E.L."/>
            <person name="Mun J.H."/>
            <person name="Najar F.Z."/>
            <person name="Nicholson C."/>
            <person name="Noirot C."/>
            <person name="O'Bleness M."/>
            <person name="Paule C.R."/>
            <person name="Poulain J."/>
            <person name="Prion F."/>
            <person name="Qin B."/>
            <person name="Qu C."/>
            <person name="Retzel E.F."/>
            <person name="Riddle C."/>
            <person name="Sallet E."/>
            <person name="Samain S."/>
            <person name="Samson N."/>
            <person name="Sanders I."/>
            <person name="Saurat O."/>
            <person name="Scarpelli C."/>
            <person name="Schiex T."/>
            <person name="Segurens B."/>
            <person name="Severin A.J."/>
            <person name="Sherrier D.J."/>
            <person name="Shi R."/>
            <person name="Sims S."/>
            <person name="Singer S.R."/>
            <person name="Sinharoy S."/>
            <person name="Sterck L."/>
            <person name="Viollet A."/>
            <person name="Wang B.B."/>
            <person name="Wang K."/>
            <person name="Wang M."/>
            <person name="Wang X."/>
            <person name="Warfsmann J."/>
            <person name="Weissenbach J."/>
            <person name="White D.D."/>
            <person name="White J.D."/>
            <person name="Wiley G.B."/>
            <person name="Wincker P."/>
            <person name="Xing Y."/>
            <person name="Yang L."/>
            <person name="Yao Z."/>
            <person name="Ying F."/>
            <person name="Zhai J."/>
            <person name="Zhou L."/>
            <person name="Zuber A."/>
            <person name="Denarie J."/>
            <person name="Dixon R.A."/>
            <person name="May G.D."/>
            <person name="Schwartz D.C."/>
            <person name="Rogers J."/>
            <person name="Quetier F."/>
            <person name="Town C.D."/>
            <person name="Roe B.A."/>
        </authorList>
    </citation>
    <scope>NUCLEOTIDE SEQUENCE [LARGE SCALE GENOMIC DNA]</scope>
    <source>
        <strain evidence="6">A17</strain>
        <strain evidence="8 9">cv. Jemalong A17</strain>
    </source>
</reference>
<reference evidence="7" key="5">
    <citation type="journal article" date="2018" name="Nat. Plants">
        <title>Whole-genome landscape of Medicago truncatula symbiotic genes.</title>
        <authorList>
            <person name="Pecrix Y."/>
            <person name="Gamas P."/>
            <person name="Carrere S."/>
        </authorList>
    </citation>
    <scope>NUCLEOTIDE SEQUENCE</scope>
    <source>
        <tissue evidence="7">Leaves</tissue>
    </source>
</reference>